<dbReference type="EMBL" id="JACVVK020000604">
    <property type="protein sequence ID" value="KAK7463244.1"/>
    <property type="molecule type" value="Genomic_DNA"/>
</dbReference>
<dbReference type="AlphaFoldDB" id="A0ABD0J6L1"/>
<evidence type="ECO:0000313" key="2">
    <source>
        <dbReference type="Proteomes" id="UP001519460"/>
    </source>
</evidence>
<feature type="non-terminal residue" evidence="1">
    <location>
        <position position="1"/>
    </location>
</feature>
<sequence>NRICYFALANYRAQKMNGTKGKVNFRRSRKAKFKNKPKWNSGMSPGLLVDRILIPRLKALENGLILKIYSVQTAFSD</sequence>
<comment type="caution">
    <text evidence="1">The sequence shown here is derived from an EMBL/GenBank/DDBJ whole genome shotgun (WGS) entry which is preliminary data.</text>
</comment>
<evidence type="ECO:0000313" key="1">
    <source>
        <dbReference type="EMBL" id="KAK7463244.1"/>
    </source>
</evidence>
<accession>A0ABD0J6L1</accession>
<protein>
    <submittedName>
        <fullName evidence="1">Uncharacterized protein</fullName>
    </submittedName>
</protein>
<name>A0ABD0J6L1_9CAEN</name>
<proteinExistence type="predicted"/>
<keyword evidence="2" id="KW-1185">Reference proteome</keyword>
<gene>
    <name evidence="1" type="ORF">BaRGS_00038181</name>
</gene>
<reference evidence="1 2" key="1">
    <citation type="journal article" date="2023" name="Sci. Data">
        <title>Genome assembly of the Korean intertidal mud-creeper Batillaria attramentaria.</title>
        <authorList>
            <person name="Patra A.K."/>
            <person name="Ho P.T."/>
            <person name="Jun S."/>
            <person name="Lee S.J."/>
            <person name="Kim Y."/>
            <person name="Won Y.J."/>
        </authorList>
    </citation>
    <scope>NUCLEOTIDE SEQUENCE [LARGE SCALE GENOMIC DNA]</scope>
    <source>
        <strain evidence="1">Wonlab-2016</strain>
    </source>
</reference>
<dbReference type="Proteomes" id="UP001519460">
    <property type="component" value="Unassembled WGS sequence"/>
</dbReference>
<organism evidence="1 2">
    <name type="scientific">Batillaria attramentaria</name>
    <dbReference type="NCBI Taxonomy" id="370345"/>
    <lineage>
        <taxon>Eukaryota</taxon>
        <taxon>Metazoa</taxon>
        <taxon>Spiralia</taxon>
        <taxon>Lophotrochozoa</taxon>
        <taxon>Mollusca</taxon>
        <taxon>Gastropoda</taxon>
        <taxon>Caenogastropoda</taxon>
        <taxon>Sorbeoconcha</taxon>
        <taxon>Cerithioidea</taxon>
        <taxon>Batillariidae</taxon>
        <taxon>Batillaria</taxon>
    </lineage>
</organism>